<evidence type="ECO:0000313" key="4">
    <source>
        <dbReference type="EMBL" id="GAA4054104.1"/>
    </source>
</evidence>
<dbReference type="Proteomes" id="UP001500683">
    <property type="component" value="Unassembled WGS sequence"/>
</dbReference>
<dbReference type="InterPro" id="IPR052336">
    <property type="entry name" value="MlaD_Phospholipid_Transporter"/>
</dbReference>
<feature type="region of interest" description="Disordered" evidence="1">
    <location>
        <begin position="363"/>
        <end position="408"/>
    </location>
</feature>
<feature type="domain" description="Mammalian cell entry C-terminal" evidence="3">
    <location>
        <begin position="123"/>
        <end position="307"/>
    </location>
</feature>
<reference evidence="5" key="1">
    <citation type="journal article" date="2019" name="Int. J. Syst. Evol. Microbiol.">
        <title>The Global Catalogue of Microorganisms (GCM) 10K type strain sequencing project: providing services to taxonomists for standard genome sequencing and annotation.</title>
        <authorList>
            <consortium name="The Broad Institute Genomics Platform"/>
            <consortium name="The Broad Institute Genome Sequencing Center for Infectious Disease"/>
            <person name="Wu L."/>
            <person name="Ma J."/>
        </authorList>
    </citation>
    <scope>NUCLEOTIDE SEQUENCE [LARGE SCALE GENOMIC DNA]</scope>
    <source>
        <strain evidence="5">JCM 16702</strain>
    </source>
</reference>
<dbReference type="Pfam" id="PF02470">
    <property type="entry name" value="MlaD"/>
    <property type="match status" value="1"/>
</dbReference>
<dbReference type="PANTHER" id="PTHR33371:SF16">
    <property type="entry name" value="MCE-FAMILY PROTEIN MCE3F"/>
    <property type="match status" value="1"/>
</dbReference>
<gene>
    <name evidence="4" type="ORF">GCM10022214_00930</name>
</gene>
<name>A0ABP7UVT5_9ACTN</name>
<evidence type="ECO:0000256" key="1">
    <source>
        <dbReference type="SAM" id="MobiDB-lite"/>
    </source>
</evidence>
<dbReference type="InterPro" id="IPR003399">
    <property type="entry name" value="Mce/MlaD"/>
</dbReference>
<dbReference type="InterPro" id="IPR005693">
    <property type="entry name" value="Mce"/>
</dbReference>
<dbReference type="NCBIfam" id="TIGR00996">
    <property type="entry name" value="Mtu_fam_mce"/>
    <property type="match status" value="1"/>
</dbReference>
<dbReference type="InterPro" id="IPR024516">
    <property type="entry name" value="Mce_C"/>
</dbReference>
<dbReference type="Pfam" id="PF11887">
    <property type="entry name" value="Mce4_CUP1"/>
    <property type="match status" value="1"/>
</dbReference>
<organism evidence="4 5">
    <name type="scientific">Actinomadura miaoliensis</name>
    <dbReference type="NCBI Taxonomy" id="430685"/>
    <lineage>
        <taxon>Bacteria</taxon>
        <taxon>Bacillati</taxon>
        <taxon>Actinomycetota</taxon>
        <taxon>Actinomycetes</taxon>
        <taxon>Streptosporangiales</taxon>
        <taxon>Thermomonosporaceae</taxon>
        <taxon>Actinomadura</taxon>
    </lineage>
</organism>
<sequence length="418" mass="43447">MLTIATRLKVFAFLVIAVCTLAFVGVRYAALGAYVGYRDYYVVNVELAQAGGLLRYADVTYRGVSVGRVGPVRLTDDGVVAELHIKKSAPRIPARTTAVVANRSAVGEQYIDLSPQTAGGPYLAAGSRIERAATTTPAPVTDLLKSVDGLAASVPLGDLRTMVDELGEAFDGQSQNLQMLLDNAGAFTQAANEHAEPTRRLIEDAETVLRTQNDEAEALKSFARDARLLARQLRTSDGDLRRLIAAAPGASEQFAGLVRDLDPDLGVLVANLLTTSELLLTRVDGTEELLVKLPRAVAAGSSMIEGGTLDFGMVTTFFQPLPCTRGYGATTYRNGLDTSPGPPLNTAARCAMPASSGVNVRGAANAPRGAVPTPAVPGSVLGDTSTSSLPGALGLPALPPSSPPSDMSALLGMAKGGS</sequence>
<proteinExistence type="predicted"/>
<dbReference type="EMBL" id="BAAAZG010000001">
    <property type="protein sequence ID" value="GAA4054104.1"/>
    <property type="molecule type" value="Genomic_DNA"/>
</dbReference>
<feature type="domain" description="Mce/MlaD" evidence="2">
    <location>
        <begin position="40"/>
        <end position="115"/>
    </location>
</feature>
<protein>
    <submittedName>
        <fullName evidence="4">MlaD family protein</fullName>
    </submittedName>
</protein>
<comment type="caution">
    <text evidence="4">The sequence shown here is derived from an EMBL/GenBank/DDBJ whole genome shotgun (WGS) entry which is preliminary data.</text>
</comment>
<dbReference type="PANTHER" id="PTHR33371">
    <property type="entry name" value="INTERMEMBRANE PHOSPHOLIPID TRANSPORT SYSTEM BINDING PROTEIN MLAD-RELATED"/>
    <property type="match status" value="1"/>
</dbReference>
<accession>A0ABP7UVT5</accession>
<keyword evidence="5" id="KW-1185">Reference proteome</keyword>
<evidence type="ECO:0000259" key="3">
    <source>
        <dbReference type="Pfam" id="PF11887"/>
    </source>
</evidence>
<feature type="compositionally biased region" description="Low complexity" evidence="1">
    <location>
        <begin position="387"/>
        <end position="396"/>
    </location>
</feature>
<dbReference type="RefSeq" id="WP_344939119.1">
    <property type="nucleotide sequence ID" value="NZ_BAAAZG010000001.1"/>
</dbReference>
<evidence type="ECO:0000313" key="5">
    <source>
        <dbReference type="Proteomes" id="UP001500683"/>
    </source>
</evidence>
<evidence type="ECO:0000259" key="2">
    <source>
        <dbReference type="Pfam" id="PF02470"/>
    </source>
</evidence>